<evidence type="ECO:0000313" key="2">
    <source>
        <dbReference type="Proteomes" id="UP000517759"/>
    </source>
</evidence>
<sequence length="46" mass="4641">MPPGAVAGSLPAGAPVDWARAGPINAAIPHTNIAAENVLRMIKNLP</sequence>
<dbReference type="Proteomes" id="UP000517759">
    <property type="component" value="Unassembled WGS sequence"/>
</dbReference>
<dbReference type="AlphaFoldDB" id="A0A7W6F825"/>
<name>A0A7W6F825_9HYPH</name>
<proteinExistence type="predicted"/>
<protein>
    <submittedName>
        <fullName evidence="1">Uncharacterized protein</fullName>
    </submittedName>
</protein>
<dbReference type="EMBL" id="JACIDN010000006">
    <property type="protein sequence ID" value="MBB3904042.1"/>
    <property type="molecule type" value="Genomic_DNA"/>
</dbReference>
<comment type="caution">
    <text evidence="1">The sequence shown here is derived from an EMBL/GenBank/DDBJ whole genome shotgun (WGS) entry which is preliminary data.</text>
</comment>
<evidence type="ECO:0000313" key="1">
    <source>
        <dbReference type="EMBL" id="MBB3904042.1"/>
    </source>
</evidence>
<accession>A0A7W6F825</accession>
<gene>
    <name evidence="1" type="ORF">GGR33_003556</name>
</gene>
<organism evidence="1 2">
    <name type="scientific">Methylobacterium brachythecii</name>
    <dbReference type="NCBI Taxonomy" id="1176177"/>
    <lineage>
        <taxon>Bacteria</taxon>
        <taxon>Pseudomonadati</taxon>
        <taxon>Pseudomonadota</taxon>
        <taxon>Alphaproteobacteria</taxon>
        <taxon>Hyphomicrobiales</taxon>
        <taxon>Methylobacteriaceae</taxon>
        <taxon>Methylobacterium</taxon>
    </lineage>
</organism>
<reference evidence="1 2" key="1">
    <citation type="submission" date="2020-08" db="EMBL/GenBank/DDBJ databases">
        <title>Genomic Encyclopedia of Type Strains, Phase IV (KMG-IV): sequencing the most valuable type-strain genomes for metagenomic binning, comparative biology and taxonomic classification.</title>
        <authorList>
            <person name="Goeker M."/>
        </authorList>
    </citation>
    <scope>NUCLEOTIDE SEQUENCE [LARGE SCALE GENOMIC DNA]</scope>
    <source>
        <strain evidence="1 2">DSM 24105</strain>
    </source>
</reference>